<dbReference type="Proteomes" id="UP001374535">
    <property type="component" value="Chromosome 2"/>
</dbReference>
<dbReference type="EMBL" id="CP144699">
    <property type="protein sequence ID" value="WVZ20282.1"/>
    <property type="molecule type" value="Genomic_DNA"/>
</dbReference>
<protein>
    <submittedName>
        <fullName evidence="1">Uncharacterized protein</fullName>
    </submittedName>
</protein>
<sequence>MLHFHRGIMFHLVYLSILIKLLIKQYLGILVNQSPIFVIGILQEHSPIHLSPCQVKRSGLFPQHLISMLRQTKLLLELHKVMNGSPLLQSQAQELMNQPNPILFRLQRPQIKLMPIRIGRHQGKGVQQIKLPIIVQFQIQILPILHRKPKLPLSQILVNNELPLKSTHGEKRVPLHQLQHPLAVAVNHYFEKVRVFGDPVAEIIGDAKEGSAVVDFAQGDAVARGHHKEFANLLDAVQFHCVHEGVLLSEKVLHEISEAEPGLAVGVTVGLKEEGVALEEAGDLTTTRESELAVEFAGVIEAEDVLRLGGEELLGARDEA</sequence>
<reference evidence="1 2" key="1">
    <citation type="journal article" date="2023" name="Life. Sci Alliance">
        <title>Evolutionary insights into 3D genome organization and epigenetic landscape of Vigna mungo.</title>
        <authorList>
            <person name="Junaid A."/>
            <person name="Singh B."/>
            <person name="Bhatia S."/>
        </authorList>
    </citation>
    <scope>NUCLEOTIDE SEQUENCE [LARGE SCALE GENOMIC DNA]</scope>
    <source>
        <strain evidence="1">Urdbean</strain>
    </source>
</reference>
<proteinExistence type="predicted"/>
<gene>
    <name evidence="1" type="ORF">V8G54_007604</name>
</gene>
<keyword evidence="2" id="KW-1185">Reference proteome</keyword>
<accession>A0AAQ3S7G1</accession>
<name>A0AAQ3S7G1_VIGMU</name>
<organism evidence="1 2">
    <name type="scientific">Vigna mungo</name>
    <name type="common">Black gram</name>
    <name type="synonym">Phaseolus mungo</name>
    <dbReference type="NCBI Taxonomy" id="3915"/>
    <lineage>
        <taxon>Eukaryota</taxon>
        <taxon>Viridiplantae</taxon>
        <taxon>Streptophyta</taxon>
        <taxon>Embryophyta</taxon>
        <taxon>Tracheophyta</taxon>
        <taxon>Spermatophyta</taxon>
        <taxon>Magnoliopsida</taxon>
        <taxon>eudicotyledons</taxon>
        <taxon>Gunneridae</taxon>
        <taxon>Pentapetalae</taxon>
        <taxon>rosids</taxon>
        <taxon>fabids</taxon>
        <taxon>Fabales</taxon>
        <taxon>Fabaceae</taxon>
        <taxon>Papilionoideae</taxon>
        <taxon>50 kb inversion clade</taxon>
        <taxon>NPAAA clade</taxon>
        <taxon>indigoferoid/millettioid clade</taxon>
        <taxon>Phaseoleae</taxon>
        <taxon>Vigna</taxon>
    </lineage>
</organism>
<evidence type="ECO:0000313" key="2">
    <source>
        <dbReference type="Proteomes" id="UP001374535"/>
    </source>
</evidence>
<evidence type="ECO:0000313" key="1">
    <source>
        <dbReference type="EMBL" id="WVZ20282.1"/>
    </source>
</evidence>
<dbReference type="AlphaFoldDB" id="A0AAQ3S7G1"/>